<sequence length="127" mass="14142">MEVFLQALVNGILLGGFYSLMGMGQNIIFGVMNIVNFCHGEMLMVGMYITYVLYTYFGVDPYVALPIVAVLMFGLGSIPGAFFAGIFLGLLEQMSALFISPSYSDMIVFVTFIIILVVRQVMILRRR</sequence>
<gene>
    <name evidence="1" type="ORF">CGS49_03380</name>
</gene>
<protein>
    <submittedName>
        <fullName evidence="1">Uncharacterized protein</fullName>
    </submittedName>
</protein>
<comment type="caution">
    <text evidence="1">The sequence shown here is derived from an EMBL/GenBank/DDBJ whole genome shotgun (WGS) entry which is preliminary data.</text>
</comment>
<dbReference type="EMBL" id="NMTR01000009">
    <property type="protein sequence ID" value="PDX61916.1"/>
    <property type="molecule type" value="Genomic_DNA"/>
</dbReference>
<organism evidence="1 2">
    <name type="scientific">Faecalibacterium langellae</name>
    <dbReference type="NCBI Taxonomy" id="3435293"/>
    <lineage>
        <taxon>Bacteria</taxon>
        <taxon>Bacillati</taxon>
        <taxon>Bacillota</taxon>
        <taxon>Clostridia</taxon>
        <taxon>Eubacteriales</taxon>
        <taxon>Oscillospiraceae</taxon>
        <taxon>Faecalibacterium</taxon>
    </lineage>
</organism>
<name>A0ACC9D1R5_9FIRM</name>
<accession>A0ACC9D1R5</accession>
<reference evidence="1 2" key="1">
    <citation type="journal article" date="2017" name="Front. Microbiol.">
        <title>New Insights into the Diversity of the Genus Faecalibacterium.</title>
        <authorList>
            <person name="Benevides L."/>
            <person name="Burman S."/>
            <person name="Martin R."/>
            <person name="Robert V."/>
            <person name="Thomas M."/>
            <person name="Miquel S."/>
            <person name="Chain F."/>
            <person name="Sokol H."/>
            <person name="Bermudez-Humaran L.G."/>
            <person name="Morrison M."/>
            <person name="Langella P."/>
            <person name="Azevedo V.A."/>
            <person name="Chatel J.M."/>
            <person name="Soares S."/>
        </authorList>
    </citation>
    <scope>NUCLEOTIDE SEQUENCE [LARGE SCALE GENOMIC DNA]</scope>
    <source>
        <strain evidence="2">CNCM I-4541</strain>
    </source>
</reference>
<proteinExistence type="predicted"/>
<evidence type="ECO:0000313" key="2">
    <source>
        <dbReference type="Proteomes" id="UP000220959"/>
    </source>
</evidence>
<dbReference type="Proteomes" id="UP000220959">
    <property type="component" value="Unassembled WGS sequence"/>
</dbReference>
<evidence type="ECO:0000313" key="1">
    <source>
        <dbReference type="EMBL" id="PDX61916.1"/>
    </source>
</evidence>
<keyword evidence="2" id="KW-1185">Reference proteome</keyword>